<evidence type="ECO:0000259" key="2">
    <source>
        <dbReference type="Pfam" id="PF20906"/>
    </source>
</evidence>
<comment type="caution">
    <text evidence="3">The sequence shown here is derived from an EMBL/GenBank/DDBJ whole genome shotgun (WGS) entry which is preliminary data.</text>
</comment>
<dbReference type="Pfam" id="PF20906">
    <property type="entry name" value="S-Me-THD_C"/>
    <property type="match status" value="1"/>
</dbReference>
<evidence type="ECO:0000313" key="3">
    <source>
        <dbReference type="EMBL" id="GAA4054287.1"/>
    </source>
</evidence>
<dbReference type="RefSeq" id="WP_344939223.1">
    <property type="nucleotide sequence ID" value="NZ_BAAAZG010000001.1"/>
</dbReference>
<dbReference type="InterPro" id="IPR010318">
    <property type="entry name" value="S-Me-THD_N"/>
</dbReference>
<evidence type="ECO:0000313" key="4">
    <source>
        <dbReference type="Proteomes" id="UP001500683"/>
    </source>
</evidence>
<reference evidence="4" key="1">
    <citation type="journal article" date="2019" name="Int. J. Syst. Evol. Microbiol.">
        <title>The Global Catalogue of Microorganisms (GCM) 10K type strain sequencing project: providing services to taxonomists for standard genome sequencing and annotation.</title>
        <authorList>
            <consortium name="The Broad Institute Genomics Platform"/>
            <consortium name="The Broad Institute Genome Sequencing Center for Infectious Disease"/>
            <person name="Wu L."/>
            <person name="Ma J."/>
        </authorList>
    </citation>
    <scope>NUCLEOTIDE SEQUENCE [LARGE SCALE GENOMIC DNA]</scope>
    <source>
        <strain evidence="4">JCM 16702</strain>
    </source>
</reference>
<dbReference type="Gene3D" id="3.40.1610.10">
    <property type="entry name" value="CV3147-like domain"/>
    <property type="match status" value="1"/>
</dbReference>
<accession>A0ABP7UW30</accession>
<feature type="domain" description="S-Me-THD-like C-terminal" evidence="2">
    <location>
        <begin position="168"/>
        <end position="355"/>
    </location>
</feature>
<keyword evidence="4" id="KW-1185">Reference proteome</keyword>
<gene>
    <name evidence="3" type="ORF">GCM10022214_01290</name>
</gene>
<evidence type="ECO:0000259" key="1">
    <source>
        <dbReference type="Pfam" id="PF06032"/>
    </source>
</evidence>
<dbReference type="InterPro" id="IPR048350">
    <property type="entry name" value="S-Me-THD-like_C"/>
</dbReference>
<name>A0ABP7UW30_9ACTN</name>
<proteinExistence type="predicted"/>
<dbReference type="Gene3D" id="2.40.390.10">
    <property type="entry name" value="CV3147-like"/>
    <property type="match status" value="1"/>
</dbReference>
<sequence>MTVRQITADRMADIARGAAILGTGGGGDPYVGRLLAEQAIRRHGPVTLVDIEDVPADAVVVPVAMMGAPTVMVEKTPSGEEIHTALRTLRDALGQEITHLACIEVGGINSTIPFVAAAETGLPLVDADAMGRAFPELQMVLPTLAGVSTCPLVLTDEKGNSTLLRTIDNLWAERLARSVTVEMGCSSMTVQCVMRGAQLRDALVPGTLSLVERLGRAVREARGRRDPVTAAIEIMDGHLLFTGKVTDVSRRTSGGFARGTARLAGTGTHDGRSLELQFQNEHLLAQVDGRVVAGVPDLICVLETDSGEPVTTEALRYGFRVSVIGAPCDPRWRTAAGLDLVGPRYFGYDHDYVPVERLNAPSPR</sequence>
<dbReference type="InterPro" id="IPR027479">
    <property type="entry name" value="S-Me-THD_N_sf"/>
</dbReference>
<organism evidence="3 4">
    <name type="scientific">Actinomadura miaoliensis</name>
    <dbReference type="NCBI Taxonomy" id="430685"/>
    <lineage>
        <taxon>Bacteria</taxon>
        <taxon>Bacillati</taxon>
        <taxon>Actinomycetota</taxon>
        <taxon>Actinomycetes</taxon>
        <taxon>Streptosporangiales</taxon>
        <taxon>Thermomonosporaceae</taxon>
        <taxon>Actinomadura</taxon>
    </lineage>
</organism>
<dbReference type="EMBL" id="BAAAZG010000001">
    <property type="protein sequence ID" value="GAA4054287.1"/>
    <property type="molecule type" value="Genomic_DNA"/>
</dbReference>
<dbReference type="SUPFAM" id="SSF160991">
    <property type="entry name" value="CV3147-like"/>
    <property type="match status" value="1"/>
</dbReference>
<dbReference type="Proteomes" id="UP001500683">
    <property type="component" value="Unassembled WGS sequence"/>
</dbReference>
<feature type="domain" description="S-Me-THD N-terminal" evidence="1">
    <location>
        <begin position="11"/>
        <end position="165"/>
    </location>
</feature>
<protein>
    <submittedName>
        <fullName evidence="3">DUF917 domain-containing protein</fullName>
    </submittedName>
</protein>
<dbReference type="Pfam" id="PF06032">
    <property type="entry name" value="S-Me-THD_N"/>
    <property type="match status" value="1"/>
</dbReference>
<dbReference type="InterPro" id="IPR024071">
    <property type="entry name" value="S-Me-THD_C_sf"/>
</dbReference>